<feature type="non-terminal residue" evidence="14">
    <location>
        <position position="1"/>
    </location>
</feature>
<keyword evidence="10" id="KW-0739">Sodium transport</keyword>
<sequence length="113" mass="13196">VCPPGYKCCKIGPNPDHGFTSFDTFGWAFLSLFRLMTQDYWERLYQQTLRASGKVYVVFFMMVIFLGSFYLVNLFLAVVTMAYEDQNKAITAETEAKERMFQEAMELLQKDQE</sequence>
<evidence type="ECO:0000256" key="1">
    <source>
        <dbReference type="ARBA" id="ARBA00004141"/>
    </source>
</evidence>
<dbReference type="OrthoDB" id="2984333at2759"/>
<dbReference type="InterPro" id="IPR043203">
    <property type="entry name" value="VGCC_Ca_Na"/>
</dbReference>
<evidence type="ECO:0000256" key="9">
    <source>
        <dbReference type="ARBA" id="ARBA00023180"/>
    </source>
</evidence>
<protein>
    <recommendedName>
        <fullName evidence="13">Ion transport domain-containing protein</fullName>
    </recommendedName>
</protein>
<name>A0A8K1FS68_9PASS</name>
<keyword evidence="4" id="KW-0851">Voltage-gated channel</keyword>
<dbReference type="GO" id="GO:0001518">
    <property type="term" value="C:voltage-gated sodium channel complex"/>
    <property type="evidence" value="ECO:0007669"/>
    <property type="project" value="TreeGrafter"/>
</dbReference>
<dbReference type="InterPro" id="IPR005821">
    <property type="entry name" value="Ion_trans_dom"/>
</dbReference>
<keyword evidence="11" id="KW-0407">Ion channel</keyword>
<keyword evidence="8 12" id="KW-0472">Membrane</keyword>
<dbReference type="Gene3D" id="1.10.287.70">
    <property type="match status" value="1"/>
</dbReference>
<proteinExistence type="predicted"/>
<evidence type="ECO:0000259" key="13">
    <source>
        <dbReference type="Pfam" id="PF00520"/>
    </source>
</evidence>
<evidence type="ECO:0000256" key="11">
    <source>
        <dbReference type="ARBA" id="ARBA00023303"/>
    </source>
</evidence>
<evidence type="ECO:0000256" key="4">
    <source>
        <dbReference type="ARBA" id="ARBA00022882"/>
    </source>
</evidence>
<feature type="transmembrane region" description="Helical" evidence="12">
    <location>
        <begin position="55"/>
        <end position="79"/>
    </location>
</feature>
<comment type="caution">
    <text evidence="14">The sequence shown here is derived from an EMBL/GenBank/DDBJ whole genome shotgun (WGS) entry which is preliminary data.</text>
</comment>
<gene>
    <name evidence="14" type="ORF">HGM15179_022509</name>
</gene>
<dbReference type="AlphaFoldDB" id="A0A8K1FS68"/>
<keyword evidence="15" id="KW-1185">Reference proteome</keyword>
<keyword evidence="6" id="KW-0915">Sodium</keyword>
<dbReference type="Proteomes" id="UP000796761">
    <property type="component" value="Unassembled WGS sequence"/>
</dbReference>
<evidence type="ECO:0000313" key="15">
    <source>
        <dbReference type="Proteomes" id="UP000796761"/>
    </source>
</evidence>
<evidence type="ECO:0000313" key="14">
    <source>
        <dbReference type="EMBL" id="TRZ04598.1"/>
    </source>
</evidence>
<keyword evidence="2" id="KW-0813">Transport</keyword>
<evidence type="ECO:0000256" key="5">
    <source>
        <dbReference type="ARBA" id="ARBA00022989"/>
    </source>
</evidence>
<reference evidence="14" key="1">
    <citation type="submission" date="2019-04" db="EMBL/GenBank/DDBJ databases">
        <title>Genome assembly of Zosterops borbonicus 15179.</title>
        <authorList>
            <person name="Leroy T."/>
            <person name="Anselmetti Y."/>
            <person name="Tilak M.-K."/>
            <person name="Nabholz B."/>
        </authorList>
    </citation>
    <scope>NUCLEOTIDE SEQUENCE</scope>
    <source>
        <strain evidence="14">HGM_15179</strain>
        <tissue evidence="14">Muscle</tissue>
    </source>
</reference>
<dbReference type="SUPFAM" id="SSF81324">
    <property type="entry name" value="Voltage-gated potassium channels"/>
    <property type="match status" value="1"/>
</dbReference>
<evidence type="ECO:0000256" key="2">
    <source>
        <dbReference type="ARBA" id="ARBA00022448"/>
    </source>
</evidence>
<evidence type="ECO:0000256" key="3">
    <source>
        <dbReference type="ARBA" id="ARBA00022692"/>
    </source>
</evidence>
<keyword evidence="7" id="KW-0406">Ion transport</keyword>
<evidence type="ECO:0000256" key="6">
    <source>
        <dbReference type="ARBA" id="ARBA00023053"/>
    </source>
</evidence>
<dbReference type="GO" id="GO:0086010">
    <property type="term" value="P:membrane depolarization during action potential"/>
    <property type="evidence" value="ECO:0007669"/>
    <property type="project" value="TreeGrafter"/>
</dbReference>
<feature type="non-terminal residue" evidence="14">
    <location>
        <position position="113"/>
    </location>
</feature>
<feature type="domain" description="Ion transport" evidence="13">
    <location>
        <begin position="12"/>
        <end position="88"/>
    </location>
</feature>
<keyword evidence="5 12" id="KW-1133">Transmembrane helix</keyword>
<dbReference type="GO" id="GO:0005248">
    <property type="term" value="F:voltage-gated sodium channel activity"/>
    <property type="evidence" value="ECO:0007669"/>
    <property type="project" value="TreeGrafter"/>
</dbReference>
<dbReference type="Pfam" id="PF00520">
    <property type="entry name" value="Ion_trans"/>
    <property type="match status" value="1"/>
</dbReference>
<evidence type="ECO:0000256" key="8">
    <source>
        <dbReference type="ARBA" id="ARBA00023136"/>
    </source>
</evidence>
<dbReference type="PANTHER" id="PTHR10037:SF208">
    <property type="entry name" value="SODIUM CHANNEL PROTEIN TYPE 10 SUBUNIT ALPHA"/>
    <property type="match status" value="1"/>
</dbReference>
<organism evidence="14 15">
    <name type="scientific">Zosterops borbonicus</name>
    <dbReference type="NCBI Taxonomy" id="364589"/>
    <lineage>
        <taxon>Eukaryota</taxon>
        <taxon>Metazoa</taxon>
        <taxon>Chordata</taxon>
        <taxon>Craniata</taxon>
        <taxon>Vertebrata</taxon>
        <taxon>Euteleostomi</taxon>
        <taxon>Archelosauria</taxon>
        <taxon>Archosauria</taxon>
        <taxon>Dinosauria</taxon>
        <taxon>Saurischia</taxon>
        <taxon>Theropoda</taxon>
        <taxon>Coelurosauria</taxon>
        <taxon>Aves</taxon>
        <taxon>Neognathae</taxon>
        <taxon>Neoaves</taxon>
        <taxon>Telluraves</taxon>
        <taxon>Australaves</taxon>
        <taxon>Passeriformes</taxon>
        <taxon>Sylvioidea</taxon>
        <taxon>Zosteropidae</taxon>
        <taxon>Zosterops</taxon>
    </lineage>
</organism>
<evidence type="ECO:0000256" key="10">
    <source>
        <dbReference type="ARBA" id="ARBA00023201"/>
    </source>
</evidence>
<keyword evidence="9" id="KW-0325">Glycoprotein</keyword>
<comment type="subcellular location">
    <subcellularLocation>
        <location evidence="1">Membrane</location>
        <topology evidence="1">Multi-pass membrane protein</topology>
    </subcellularLocation>
</comment>
<accession>A0A8K1FS68</accession>
<evidence type="ECO:0000256" key="12">
    <source>
        <dbReference type="SAM" id="Phobius"/>
    </source>
</evidence>
<dbReference type="PANTHER" id="PTHR10037">
    <property type="entry name" value="VOLTAGE-GATED CATION CHANNEL CALCIUM AND SODIUM"/>
    <property type="match status" value="1"/>
</dbReference>
<dbReference type="GO" id="GO:0019228">
    <property type="term" value="P:neuronal action potential"/>
    <property type="evidence" value="ECO:0007669"/>
    <property type="project" value="TreeGrafter"/>
</dbReference>
<evidence type="ECO:0000256" key="7">
    <source>
        <dbReference type="ARBA" id="ARBA00023065"/>
    </source>
</evidence>
<dbReference type="EMBL" id="SWJQ01026321">
    <property type="protein sequence ID" value="TRZ04598.1"/>
    <property type="molecule type" value="Genomic_DNA"/>
</dbReference>
<keyword evidence="3 12" id="KW-0812">Transmembrane</keyword>